<gene>
    <name evidence="1" type="ORF">CCAP1982_LOCUS20817</name>
</gene>
<dbReference type="AlphaFoldDB" id="A0A811VEV7"/>
<dbReference type="EMBL" id="CAJHJT010000056">
    <property type="protein sequence ID" value="CAD7012712.1"/>
    <property type="molecule type" value="Genomic_DNA"/>
</dbReference>
<evidence type="ECO:0000313" key="2">
    <source>
        <dbReference type="Proteomes" id="UP000606786"/>
    </source>
</evidence>
<accession>A0A811VEV7</accession>
<keyword evidence="2" id="KW-1185">Reference proteome</keyword>
<name>A0A811VEV7_CERCA</name>
<evidence type="ECO:0000313" key="1">
    <source>
        <dbReference type="EMBL" id="CAD7012712.1"/>
    </source>
</evidence>
<proteinExistence type="predicted"/>
<reference evidence="1" key="1">
    <citation type="submission" date="2020-11" db="EMBL/GenBank/DDBJ databases">
        <authorList>
            <person name="Whitehead M."/>
        </authorList>
    </citation>
    <scope>NUCLEOTIDE SEQUENCE</scope>
    <source>
        <strain evidence="1">EGII</strain>
    </source>
</reference>
<comment type="caution">
    <text evidence="1">The sequence shown here is derived from an EMBL/GenBank/DDBJ whole genome shotgun (WGS) entry which is preliminary data.</text>
</comment>
<protein>
    <submittedName>
        <fullName evidence="1">(Mediterranean fruit fly) hypothetical protein</fullName>
    </submittedName>
</protein>
<organism evidence="1 2">
    <name type="scientific">Ceratitis capitata</name>
    <name type="common">Mediterranean fruit fly</name>
    <name type="synonym">Tephritis capitata</name>
    <dbReference type="NCBI Taxonomy" id="7213"/>
    <lineage>
        <taxon>Eukaryota</taxon>
        <taxon>Metazoa</taxon>
        <taxon>Ecdysozoa</taxon>
        <taxon>Arthropoda</taxon>
        <taxon>Hexapoda</taxon>
        <taxon>Insecta</taxon>
        <taxon>Pterygota</taxon>
        <taxon>Neoptera</taxon>
        <taxon>Endopterygota</taxon>
        <taxon>Diptera</taxon>
        <taxon>Brachycera</taxon>
        <taxon>Muscomorpha</taxon>
        <taxon>Tephritoidea</taxon>
        <taxon>Tephritidae</taxon>
        <taxon>Ceratitis</taxon>
        <taxon>Ceratitis</taxon>
    </lineage>
</organism>
<sequence length="80" mass="9653">MRAFEARRKLQISKENSKRPLITGEKKALLNRKKYHNNNNKKQKHKQIKKMRNIYANICVAYPWNLQLLLQRLKLPTTDH</sequence>
<dbReference type="Proteomes" id="UP000606786">
    <property type="component" value="Unassembled WGS sequence"/>
</dbReference>